<keyword evidence="4" id="KW-1185">Reference proteome</keyword>
<dbReference type="InterPro" id="IPR014555">
    <property type="entry name" value="RecF-like"/>
</dbReference>
<dbReference type="PIRSF" id="PIRSF029347">
    <property type="entry name" value="RecF"/>
    <property type="match status" value="1"/>
</dbReference>
<protein>
    <submittedName>
        <fullName evidence="3">Recombinase RecF</fullName>
    </submittedName>
</protein>
<dbReference type="GO" id="GO:0006302">
    <property type="term" value="P:double-strand break repair"/>
    <property type="evidence" value="ECO:0007669"/>
    <property type="project" value="TreeGrafter"/>
</dbReference>
<dbReference type="InterPro" id="IPR003959">
    <property type="entry name" value="ATPase_AAA_core"/>
</dbReference>
<evidence type="ECO:0000256" key="1">
    <source>
        <dbReference type="SAM" id="MobiDB-lite"/>
    </source>
</evidence>
<gene>
    <name evidence="3" type="ORF">ALO75_02570</name>
</gene>
<organism evidence="3 4">
    <name type="scientific">Pseudomonas syringae pv. coryli</name>
    <dbReference type="NCBI Taxonomy" id="317659"/>
    <lineage>
        <taxon>Bacteria</taxon>
        <taxon>Pseudomonadati</taxon>
        <taxon>Pseudomonadota</taxon>
        <taxon>Gammaproteobacteria</taxon>
        <taxon>Pseudomonadales</taxon>
        <taxon>Pseudomonadaceae</taxon>
        <taxon>Pseudomonas</taxon>
    </lineage>
</organism>
<dbReference type="RefSeq" id="WP_235810346.1">
    <property type="nucleotide sequence ID" value="NZ_LJQC01000315.1"/>
</dbReference>
<comment type="caution">
    <text evidence="3">The sequence shown here is derived from an EMBL/GenBank/DDBJ whole genome shotgun (WGS) entry which is preliminary data.</text>
</comment>
<dbReference type="Gene3D" id="3.40.50.300">
    <property type="entry name" value="P-loop containing nucleotide triphosphate hydrolases"/>
    <property type="match status" value="1"/>
</dbReference>
<name>A0A0P9NJM5_9PSED</name>
<feature type="domain" description="ATPase AAA-type core" evidence="2">
    <location>
        <begin position="55"/>
        <end position="348"/>
    </location>
</feature>
<dbReference type="EMBL" id="LJQC01000315">
    <property type="protein sequence ID" value="KPX03485.1"/>
    <property type="molecule type" value="Genomic_DNA"/>
</dbReference>
<dbReference type="GO" id="GO:0000731">
    <property type="term" value="P:DNA synthesis involved in DNA repair"/>
    <property type="evidence" value="ECO:0007669"/>
    <property type="project" value="TreeGrafter"/>
</dbReference>
<evidence type="ECO:0000313" key="4">
    <source>
        <dbReference type="Proteomes" id="UP000051335"/>
    </source>
</evidence>
<proteinExistence type="predicted"/>
<dbReference type="SUPFAM" id="SSF52540">
    <property type="entry name" value="P-loop containing nucleoside triphosphate hydrolases"/>
    <property type="match status" value="1"/>
</dbReference>
<dbReference type="GO" id="GO:0016887">
    <property type="term" value="F:ATP hydrolysis activity"/>
    <property type="evidence" value="ECO:0007669"/>
    <property type="project" value="InterPro"/>
</dbReference>
<accession>A0A0P9NJM5</accession>
<dbReference type="AlphaFoldDB" id="A0A0P9NJM5"/>
<feature type="region of interest" description="Disordered" evidence="1">
    <location>
        <begin position="1"/>
        <end position="28"/>
    </location>
</feature>
<reference evidence="3 4" key="1">
    <citation type="submission" date="2015-09" db="EMBL/GenBank/DDBJ databases">
        <title>Genome announcement of multiple Pseudomonas syringae strains.</title>
        <authorList>
            <person name="Thakur S."/>
            <person name="Wang P.W."/>
            <person name="Gong Y."/>
            <person name="Weir B.S."/>
            <person name="Guttman D.S."/>
        </authorList>
    </citation>
    <scope>NUCLEOTIDE SEQUENCE [LARGE SCALE GENOMIC DNA]</scope>
    <source>
        <strain evidence="3 4">ICMP17001</strain>
    </source>
</reference>
<evidence type="ECO:0000313" key="3">
    <source>
        <dbReference type="EMBL" id="KPX03485.1"/>
    </source>
</evidence>
<dbReference type="Pfam" id="PF13304">
    <property type="entry name" value="AAA_21"/>
    <property type="match status" value="1"/>
</dbReference>
<evidence type="ECO:0000259" key="2">
    <source>
        <dbReference type="Pfam" id="PF13304"/>
    </source>
</evidence>
<sequence length="401" mass="45695">MAESATAINESGFGHNEQRRERNQAAMSTKNPISRLTIKGFKSIKSLEDLHLGSLNVLLGANGAGKSSFVSYFRMLSEMMELRLKKWTTQQGSADRVVSFGVKETQRISSYVHFGLNGYEFELEPTVEGDFVFSNERLFFDGPMYGSEWIPLGSGHQETKLKKAYELKKFQAPYKNNVVAYCYESISSWKVFHFHDTSETASVKRYGPAHIDDYLRPDASNLAAYLHRLSTETPEVYEQIRKTIQLAIPFFDDFVLKPVRLDTQEELINLQWRQKDSDYTFWPSQLSDGSIRFICLVTALLQPDPPSTIIIDEPELGLHPYAITLLGSLLRSASARMQVLVSTQSVPLVNEFSIDDLIIVEREKGATVFKRLDEEAFETWLDDYSVGELWEKNILGGRPRK</sequence>
<dbReference type="PANTHER" id="PTHR32182:SF22">
    <property type="entry name" value="ATP-DEPENDENT ENDONUCLEASE, OLD FAMILY-RELATED"/>
    <property type="match status" value="1"/>
</dbReference>
<dbReference type="PANTHER" id="PTHR32182">
    <property type="entry name" value="DNA REPLICATION AND REPAIR PROTEIN RECF"/>
    <property type="match status" value="1"/>
</dbReference>
<dbReference type="GO" id="GO:0005524">
    <property type="term" value="F:ATP binding"/>
    <property type="evidence" value="ECO:0007669"/>
    <property type="project" value="InterPro"/>
</dbReference>
<dbReference type="PATRIC" id="fig|317659.3.peg.4008"/>
<dbReference type="InterPro" id="IPR027417">
    <property type="entry name" value="P-loop_NTPase"/>
</dbReference>
<dbReference type="Proteomes" id="UP000051335">
    <property type="component" value="Unassembled WGS sequence"/>
</dbReference>